<gene>
    <name evidence="1" type="ORF">ATM17_02060</name>
</gene>
<dbReference type="Pfam" id="PF14435">
    <property type="entry name" value="SUKH-4"/>
    <property type="match status" value="1"/>
</dbReference>
<reference evidence="2" key="1">
    <citation type="submission" date="2015-11" db="EMBL/GenBank/DDBJ databases">
        <title>Complete genome sequence of a polyethylene-glycol degrader Sphingopyxis macrogoltabida 203N (NBRC 111659).</title>
        <authorList>
            <person name="Yoshiyuki O."/>
            <person name="Shouta N."/>
            <person name="Nagata Y."/>
            <person name="Numata M."/>
            <person name="Tsuchikane K."/>
            <person name="Hosoyama A."/>
            <person name="Yamazoe A."/>
            <person name="Tsuda M."/>
            <person name="Fujita N."/>
            <person name="Kawai F."/>
        </authorList>
    </citation>
    <scope>NUCLEOTIDE SEQUENCE [LARGE SCALE GENOMIC DNA]</scope>
    <source>
        <strain evidence="2">203N</strain>
    </source>
</reference>
<accession>A0AAC8YX28</accession>
<reference evidence="1 2" key="2">
    <citation type="journal article" date="2016" name="Genome Announc.">
        <title>Complete Genome Sequence of Sphingopyxis macrogoltabida Strain 203N (NBRC 111659), a Polyethylene Glycol Degrader.</title>
        <authorList>
            <person name="Ohtsubo Y."/>
            <person name="Nonoyama S."/>
            <person name="Nagata Y."/>
            <person name="Numata M."/>
            <person name="Tsuchikane K."/>
            <person name="Hosoyama A."/>
            <person name="Yamazoe A."/>
            <person name="Tsuda M."/>
            <person name="Fujita N."/>
            <person name="Kawai F."/>
        </authorList>
    </citation>
    <scope>NUCLEOTIDE SEQUENCE [LARGE SCALE GENOMIC DNA]</scope>
    <source>
        <strain evidence="1 2">203N</strain>
    </source>
</reference>
<evidence type="ECO:0000313" key="2">
    <source>
        <dbReference type="Proteomes" id="UP000076088"/>
    </source>
</evidence>
<dbReference type="KEGG" id="smaz:LH19_02080"/>
<dbReference type="AlphaFoldDB" id="A0AAC8YX28"/>
<name>A0AAC8YX28_SPHMC</name>
<dbReference type="Proteomes" id="UP000076088">
    <property type="component" value="Chromosome"/>
</dbReference>
<proteinExistence type="predicted"/>
<dbReference type="EMBL" id="CP013344">
    <property type="protein sequence ID" value="AMU87833.1"/>
    <property type="molecule type" value="Genomic_DNA"/>
</dbReference>
<organism evidence="1 2">
    <name type="scientific">Sphingopyxis macrogoltabida</name>
    <name type="common">Sphingomonas macrogoltabidus</name>
    <dbReference type="NCBI Taxonomy" id="33050"/>
    <lineage>
        <taxon>Bacteria</taxon>
        <taxon>Pseudomonadati</taxon>
        <taxon>Pseudomonadota</taxon>
        <taxon>Alphaproteobacteria</taxon>
        <taxon>Sphingomonadales</taxon>
        <taxon>Sphingomonadaceae</taxon>
        <taxon>Sphingopyxis</taxon>
    </lineage>
</organism>
<sequence>MKAQEFKAAWEANGDTLYRYADDDFTASRIPDEAEHFLKIAGLPTEAAPCLSFGKKPLDWVPEGALPERLISCLPIGSDGSGDPIVLDTEGTVLLLDHDRSFEPSYVNRDVATLAEALFHYRELIEEAAQDADFDGELPEVVRQRFADFLRQLDPECLRANQMWAGELRYL</sequence>
<dbReference type="InterPro" id="IPR025851">
    <property type="entry name" value="SUKH-4"/>
</dbReference>
<keyword evidence="2" id="KW-1185">Reference proteome</keyword>
<evidence type="ECO:0000313" key="1">
    <source>
        <dbReference type="EMBL" id="AMU87833.1"/>
    </source>
</evidence>
<protein>
    <submittedName>
        <fullName evidence="1">Uncharacterized protein</fullName>
    </submittedName>
</protein>
<dbReference type="RefSeq" id="WP_054724478.1">
    <property type="nucleotide sequence ID" value="NZ_CP009429.1"/>
</dbReference>